<dbReference type="Gene3D" id="1.50.10.140">
    <property type="match status" value="1"/>
</dbReference>
<feature type="chain" id="PRO_5046676155" evidence="1">
    <location>
        <begin position="23"/>
        <end position="520"/>
    </location>
</feature>
<evidence type="ECO:0000259" key="2">
    <source>
        <dbReference type="Pfam" id="PF10091"/>
    </source>
</evidence>
<dbReference type="RefSeq" id="WP_379582585.1">
    <property type="nucleotide sequence ID" value="NZ_JBHUFV010000098.1"/>
</dbReference>
<dbReference type="Proteomes" id="UP001597368">
    <property type="component" value="Unassembled WGS sequence"/>
</dbReference>
<evidence type="ECO:0000259" key="3">
    <source>
        <dbReference type="Pfam" id="PF11329"/>
    </source>
</evidence>
<protein>
    <submittedName>
        <fullName evidence="4">Glucoamylase family protein</fullName>
    </submittedName>
</protein>
<dbReference type="Pfam" id="PF11329">
    <property type="entry name" value="DUF3131"/>
    <property type="match status" value="1"/>
</dbReference>
<feature type="domain" description="Glycoamylase-like" evidence="2">
    <location>
        <begin position="297"/>
        <end position="483"/>
    </location>
</feature>
<proteinExistence type="predicted"/>
<gene>
    <name evidence="4" type="ORF">ACFSKW_51385</name>
</gene>
<keyword evidence="5" id="KW-1185">Reference proteome</keyword>
<accession>A0ABW4TD16</accession>
<feature type="signal peptide" evidence="1">
    <location>
        <begin position="1"/>
        <end position="22"/>
    </location>
</feature>
<sequence>MRKAVLSCVLSTALVATPAAHAHADAPQRHDGRFSAADLATMRRYAADTWRSMRAMVDPRTGVPADKVTGDLRTRARVTSPTNIAAYVWSTLVARDLHLIGGSEAVLRIGRVLTALEKMTRDTPTGQYYNWYDPATLELVRVWPDNGDQVKPFASSVDNAWLAAALMMLREATPAHAARADRLARSMNFAAYYDAAARPDAGTGLLRGGFWPDRPDGCSIETDYAGTGVKVYSTCHTYGAPAETRIATYVGIALGQLPREHYFGIYRTFPDSGCDWAWQEQKPVGSWKRYLGVNVWQGTYGYRGMRYVPNWGGSMFEELMPDLVVPEAAWAPKSWGRNHPVFVRAQIEHGLAEAKYGYWGFSPSNDPHGGYREYGVDPLGMDAAGYTSDKERTGTDPGYEGCRPAQPEPASYGDGVVTPHAAFLALPYAGRRALDNLAALKRNFDSYGRGGFYDAVAVRSGVVSTYHLALDQGMVMAALGNVLARDNLRRYFGGAEVEARLRPVMELEEWDVVDTTTDRG</sequence>
<evidence type="ECO:0000256" key="1">
    <source>
        <dbReference type="SAM" id="SignalP"/>
    </source>
</evidence>
<evidence type="ECO:0000313" key="5">
    <source>
        <dbReference type="Proteomes" id="UP001597368"/>
    </source>
</evidence>
<comment type="caution">
    <text evidence="4">The sequence shown here is derived from an EMBL/GenBank/DDBJ whole genome shotgun (WGS) entry which is preliminary data.</text>
</comment>
<organism evidence="4 5">
    <name type="scientific">Nonomuraea mangrovi</name>
    <dbReference type="NCBI Taxonomy" id="2316207"/>
    <lineage>
        <taxon>Bacteria</taxon>
        <taxon>Bacillati</taxon>
        <taxon>Actinomycetota</taxon>
        <taxon>Actinomycetes</taxon>
        <taxon>Streptosporangiales</taxon>
        <taxon>Streptosporangiaceae</taxon>
        <taxon>Nonomuraea</taxon>
    </lineage>
</organism>
<feature type="domain" description="DUF3131" evidence="3">
    <location>
        <begin position="44"/>
        <end position="189"/>
    </location>
</feature>
<keyword evidence="1" id="KW-0732">Signal</keyword>
<evidence type="ECO:0000313" key="4">
    <source>
        <dbReference type="EMBL" id="MFD1939890.1"/>
    </source>
</evidence>
<dbReference type="Pfam" id="PF10091">
    <property type="entry name" value="Glycoamylase"/>
    <property type="match status" value="1"/>
</dbReference>
<dbReference type="InterPro" id="IPR019282">
    <property type="entry name" value="Glycoamylase-like_cons_dom"/>
</dbReference>
<name>A0ABW4TD16_9ACTN</name>
<reference evidence="5" key="1">
    <citation type="journal article" date="2019" name="Int. J. Syst. Evol. Microbiol.">
        <title>The Global Catalogue of Microorganisms (GCM) 10K type strain sequencing project: providing services to taxonomists for standard genome sequencing and annotation.</title>
        <authorList>
            <consortium name="The Broad Institute Genomics Platform"/>
            <consortium name="The Broad Institute Genome Sequencing Center for Infectious Disease"/>
            <person name="Wu L."/>
            <person name="Ma J."/>
        </authorList>
    </citation>
    <scope>NUCLEOTIDE SEQUENCE [LARGE SCALE GENOMIC DNA]</scope>
    <source>
        <strain evidence="5">ICMP 6774ER</strain>
    </source>
</reference>
<dbReference type="EMBL" id="JBHUFV010000098">
    <property type="protein sequence ID" value="MFD1939890.1"/>
    <property type="molecule type" value="Genomic_DNA"/>
</dbReference>
<dbReference type="InterPro" id="IPR021478">
    <property type="entry name" value="DUF3131"/>
</dbReference>